<evidence type="ECO:0000313" key="1">
    <source>
        <dbReference type="EMBL" id="SOY27699.1"/>
    </source>
</evidence>
<dbReference type="AlphaFoldDB" id="A0A2K4ZB87"/>
<dbReference type="EMBL" id="OFSM01000002">
    <property type="protein sequence ID" value="SOY27699.1"/>
    <property type="molecule type" value="Genomic_DNA"/>
</dbReference>
<gene>
    <name evidence="1" type="ORF">AMURIS_00403</name>
</gene>
<proteinExistence type="predicted"/>
<organism evidence="1 2">
    <name type="scientific">Acetatifactor muris</name>
    <dbReference type="NCBI Taxonomy" id="879566"/>
    <lineage>
        <taxon>Bacteria</taxon>
        <taxon>Bacillati</taxon>
        <taxon>Bacillota</taxon>
        <taxon>Clostridia</taxon>
        <taxon>Lachnospirales</taxon>
        <taxon>Lachnospiraceae</taxon>
        <taxon>Acetatifactor</taxon>
    </lineage>
</organism>
<reference evidence="1 2" key="1">
    <citation type="submission" date="2018-01" db="EMBL/GenBank/DDBJ databases">
        <authorList>
            <person name="Gaut B.S."/>
            <person name="Morton B.R."/>
            <person name="Clegg M.T."/>
            <person name="Duvall M.R."/>
        </authorList>
    </citation>
    <scope>NUCLEOTIDE SEQUENCE [LARGE SCALE GENOMIC DNA]</scope>
    <source>
        <strain evidence="1">GP69</strain>
    </source>
</reference>
<dbReference type="Gene3D" id="1.10.3290.10">
    <property type="entry name" value="Fido-like domain"/>
    <property type="match status" value="1"/>
</dbReference>
<dbReference type="Proteomes" id="UP000236311">
    <property type="component" value="Unassembled WGS sequence"/>
</dbReference>
<dbReference type="InterPro" id="IPR036597">
    <property type="entry name" value="Fido-like_dom_sf"/>
</dbReference>
<keyword evidence="2" id="KW-1185">Reference proteome</keyword>
<name>A0A2K4ZB87_9FIRM</name>
<protein>
    <submittedName>
        <fullName evidence="1">Uncharacterized protein</fullName>
    </submittedName>
</protein>
<sequence length="103" mass="11832">MTKYEKAIALWQRKQITTDAELAEALNGHSIAYAYHSGKLENANITYHDTREIFEHDGVTSYTGDLRTLFEIRNARDANELWLTAFGEKRALDEDLIKNSRNA</sequence>
<accession>A0A2K4ZB87</accession>
<evidence type="ECO:0000313" key="2">
    <source>
        <dbReference type="Proteomes" id="UP000236311"/>
    </source>
</evidence>
<dbReference type="RefSeq" id="WP_207656126.1">
    <property type="nucleotide sequence ID" value="NZ_JANJZD010000002.1"/>
</dbReference>